<evidence type="ECO:0000313" key="4">
    <source>
        <dbReference type="Proteomes" id="UP001211065"/>
    </source>
</evidence>
<evidence type="ECO:0000256" key="2">
    <source>
        <dbReference type="SAM" id="MobiDB-lite"/>
    </source>
</evidence>
<keyword evidence="1" id="KW-0175">Coiled coil</keyword>
<keyword evidence="4" id="KW-1185">Reference proteome</keyword>
<feature type="region of interest" description="Disordered" evidence="2">
    <location>
        <begin position="264"/>
        <end position="309"/>
    </location>
</feature>
<feature type="compositionally biased region" description="Basic residues" evidence="2">
    <location>
        <begin position="417"/>
        <end position="427"/>
    </location>
</feature>
<sequence length="496" mass="57351">MYQLIKTVEDPLKHEFIPPSNIDTIQFLHLNDERPKLKKNHLILKKDSNNQKKILLPIHFKDKKTVNKVLNFYPRVLKGCSKVFNFEMNHEQDMYDGLAVSQKQAMLVCLNSHRRTRKTLMSLVEKTGKLDLGGHFTDNDLPFETDNLEELSQENKFKFPLIQKSLENLVNSNGDELNHSEDIVLPKEKKILLPKEKYSHLINNKNQELYSISKKKYSSEMDDATRELKKFTIELQQWVADNLETPVNLFPAEQEKLDPCLSEYRSSSVNGRNDSGNRRYSTLKSSKLQVNSSPEENPPIDQNLNNNNHSLDKKTDFDILLNAHKPREIENTLGRGASVRIHASSEANPPLYLLKSLQKTFGIKINSLDKKVEMKKKNFLPDIMKAKENKKKKKIEYGSWYTPPNQWSKMYNDKNKKSTSGKSRRPKINFEEIIQNRAKQDLKVMNSVYQSVPATANSTSETNARESIDEETYNEDKISNELNNSHKPSSVTNEID</sequence>
<comment type="caution">
    <text evidence="3">The sequence shown here is derived from an EMBL/GenBank/DDBJ whole genome shotgun (WGS) entry which is preliminary data.</text>
</comment>
<proteinExistence type="predicted"/>
<feature type="compositionally biased region" description="Polar residues" evidence="2">
    <location>
        <begin position="452"/>
        <end position="462"/>
    </location>
</feature>
<reference evidence="3" key="1">
    <citation type="submission" date="2020-05" db="EMBL/GenBank/DDBJ databases">
        <title>Phylogenomic resolution of chytrid fungi.</title>
        <authorList>
            <person name="Stajich J.E."/>
            <person name="Amses K."/>
            <person name="Simmons R."/>
            <person name="Seto K."/>
            <person name="Myers J."/>
            <person name="Bonds A."/>
            <person name="Quandt C.A."/>
            <person name="Barry K."/>
            <person name="Liu P."/>
            <person name="Grigoriev I."/>
            <person name="Longcore J.E."/>
            <person name="James T.Y."/>
        </authorList>
    </citation>
    <scope>NUCLEOTIDE SEQUENCE</scope>
    <source>
        <strain evidence="3">JEL0476</strain>
    </source>
</reference>
<feature type="coiled-coil region" evidence="1">
    <location>
        <begin position="214"/>
        <end position="241"/>
    </location>
</feature>
<organism evidence="3 4">
    <name type="scientific">Clydaea vesicula</name>
    <dbReference type="NCBI Taxonomy" id="447962"/>
    <lineage>
        <taxon>Eukaryota</taxon>
        <taxon>Fungi</taxon>
        <taxon>Fungi incertae sedis</taxon>
        <taxon>Chytridiomycota</taxon>
        <taxon>Chytridiomycota incertae sedis</taxon>
        <taxon>Chytridiomycetes</taxon>
        <taxon>Lobulomycetales</taxon>
        <taxon>Lobulomycetaceae</taxon>
        <taxon>Clydaea</taxon>
    </lineage>
</organism>
<name>A0AAD5U836_9FUNG</name>
<feature type="region of interest" description="Disordered" evidence="2">
    <location>
        <begin position="452"/>
        <end position="496"/>
    </location>
</feature>
<dbReference type="Proteomes" id="UP001211065">
    <property type="component" value="Unassembled WGS sequence"/>
</dbReference>
<dbReference type="EMBL" id="JADGJW010000006">
    <property type="protein sequence ID" value="KAJ3228111.1"/>
    <property type="molecule type" value="Genomic_DNA"/>
</dbReference>
<protein>
    <submittedName>
        <fullName evidence="3">Uncharacterized protein</fullName>
    </submittedName>
</protein>
<gene>
    <name evidence="3" type="ORF">HK099_006736</name>
</gene>
<dbReference type="AlphaFoldDB" id="A0AAD5U836"/>
<accession>A0AAD5U836</accession>
<feature type="compositionally biased region" description="Polar residues" evidence="2">
    <location>
        <begin position="480"/>
        <end position="496"/>
    </location>
</feature>
<evidence type="ECO:0000313" key="3">
    <source>
        <dbReference type="EMBL" id="KAJ3228111.1"/>
    </source>
</evidence>
<feature type="region of interest" description="Disordered" evidence="2">
    <location>
        <begin position="406"/>
        <end position="429"/>
    </location>
</feature>
<evidence type="ECO:0000256" key="1">
    <source>
        <dbReference type="SAM" id="Coils"/>
    </source>
</evidence>
<feature type="compositionally biased region" description="Polar residues" evidence="2">
    <location>
        <begin position="264"/>
        <end position="295"/>
    </location>
</feature>